<dbReference type="InterPro" id="IPR006058">
    <property type="entry name" value="2Fe2S_fd_BS"/>
</dbReference>
<evidence type="ECO:0000313" key="4">
    <source>
        <dbReference type="Proteomes" id="UP000253506"/>
    </source>
</evidence>
<dbReference type="Proteomes" id="UP000253506">
    <property type="component" value="Unassembled WGS sequence"/>
</dbReference>
<dbReference type="InterPro" id="IPR001041">
    <property type="entry name" value="2Fe-2S_ferredoxin-type"/>
</dbReference>
<dbReference type="SUPFAM" id="SSF63380">
    <property type="entry name" value="Riboflavin synthase domain-like"/>
    <property type="match status" value="1"/>
</dbReference>
<dbReference type="NCBIfam" id="NF008822">
    <property type="entry name" value="PRK11872.1"/>
    <property type="match status" value="1"/>
</dbReference>
<dbReference type="InterPro" id="IPR008333">
    <property type="entry name" value="Cbr1-like_FAD-bd_dom"/>
</dbReference>
<dbReference type="InterPro" id="IPR050415">
    <property type="entry name" value="MRET"/>
</dbReference>
<dbReference type="GO" id="GO:0051213">
    <property type="term" value="F:dioxygenase activity"/>
    <property type="evidence" value="ECO:0007669"/>
    <property type="project" value="UniProtKB-KW"/>
</dbReference>
<dbReference type="OrthoDB" id="4258484at2"/>
<dbReference type="InterPro" id="IPR039261">
    <property type="entry name" value="FNR_nucleotide-bd"/>
</dbReference>
<proteinExistence type="predicted"/>
<dbReference type="Gene3D" id="3.40.50.80">
    <property type="entry name" value="Nucleotide-binding domain of ferredoxin-NADP reductase (FNR) module"/>
    <property type="match status" value="1"/>
</dbReference>
<keyword evidence="3" id="KW-0560">Oxidoreductase</keyword>
<dbReference type="InterPro" id="IPR036010">
    <property type="entry name" value="2Fe-2S_ferredoxin-like_sf"/>
</dbReference>
<dbReference type="Pfam" id="PF00111">
    <property type="entry name" value="Fer2"/>
    <property type="match status" value="1"/>
</dbReference>
<dbReference type="InterPro" id="IPR017927">
    <property type="entry name" value="FAD-bd_FR_type"/>
</dbReference>
<dbReference type="PANTHER" id="PTHR47354">
    <property type="entry name" value="NADH OXIDOREDUCTASE HCR"/>
    <property type="match status" value="1"/>
</dbReference>
<dbReference type="Pfam" id="PF00175">
    <property type="entry name" value="NAD_binding_1"/>
    <property type="match status" value="1"/>
</dbReference>
<organism evidence="3 4">
    <name type="scientific">Marinomonas foliarum</name>
    <dbReference type="NCBI Taxonomy" id="491950"/>
    <lineage>
        <taxon>Bacteria</taxon>
        <taxon>Pseudomonadati</taxon>
        <taxon>Pseudomonadota</taxon>
        <taxon>Gammaproteobacteria</taxon>
        <taxon>Oceanospirillales</taxon>
        <taxon>Oceanospirillaceae</taxon>
        <taxon>Marinomonas</taxon>
    </lineage>
</organism>
<feature type="domain" description="FAD-binding FR-type" evidence="2">
    <location>
        <begin position="104"/>
        <end position="207"/>
    </location>
</feature>
<dbReference type="EMBL" id="QPJQ01000010">
    <property type="protein sequence ID" value="RCX05864.1"/>
    <property type="molecule type" value="Genomic_DNA"/>
</dbReference>
<dbReference type="SUPFAM" id="SSF52343">
    <property type="entry name" value="Ferredoxin reductase-like, C-terminal NADP-linked domain"/>
    <property type="match status" value="1"/>
</dbReference>
<dbReference type="PROSITE" id="PS00197">
    <property type="entry name" value="2FE2S_FER_1"/>
    <property type="match status" value="1"/>
</dbReference>
<dbReference type="CDD" id="cd00207">
    <property type="entry name" value="fer2"/>
    <property type="match status" value="1"/>
</dbReference>
<dbReference type="RefSeq" id="WP_114411681.1">
    <property type="nucleotide sequence ID" value="NZ_QPJQ01000010.1"/>
</dbReference>
<feature type="domain" description="2Fe-2S ferredoxin-type" evidence="1">
    <location>
        <begin position="3"/>
        <end position="98"/>
    </location>
</feature>
<dbReference type="InterPro" id="IPR012675">
    <property type="entry name" value="Beta-grasp_dom_sf"/>
</dbReference>
<dbReference type="SUPFAM" id="SSF54292">
    <property type="entry name" value="2Fe-2S ferredoxin-like"/>
    <property type="match status" value="1"/>
</dbReference>
<evidence type="ECO:0000313" key="3">
    <source>
        <dbReference type="EMBL" id="RCX05864.1"/>
    </source>
</evidence>
<dbReference type="PROSITE" id="PS51085">
    <property type="entry name" value="2FE2S_FER_2"/>
    <property type="match status" value="1"/>
</dbReference>
<evidence type="ECO:0000259" key="1">
    <source>
        <dbReference type="PROSITE" id="PS51085"/>
    </source>
</evidence>
<dbReference type="InterPro" id="IPR017938">
    <property type="entry name" value="Riboflavin_synthase-like_b-brl"/>
</dbReference>
<protein>
    <submittedName>
        <fullName evidence="3">Anthranilate 1,2-dioxygenase reductase subunit</fullName>
    </submittedName>
</protein>
<dbReference type="Pfam" id="PF00970">
    <property type="entry name" value="FAD_binding_6"/>
    <property type="match status" value="1"/>
</dbReference>
<accession>A0A369AEL4</accession>
<gene>
    <name evidence="3" type="ORF">DFP77_110106</name>
</gene>
<evidence type="ECO:0000259" key="2">
    <source>
        <dbReference type="PROSITE" id="PS51384"/>
    </source>
</evidence>
<dbReference type="AlphaFoldDB" id="A0A369AEL4"/>
<dbReference type="Gene3D" id="3.10.20.30">
    <property type="match status" value="1"/>
</dbReference>
<comment type="caution">
    <text evidence="3">The sequence shown here is derived from an EMBL/GenBank/DDBJ whole genome shotgun (WGS) entry which is preliminary data.</text>
</comment>
<sequence length="348" mass="39255">MNHRVAVSFSDGQTVFFEAKHNEILLDAAFRNGLTLPVDCREGVCGTCKGLCESGKYEQDYVDEDALSESDLNARHILSCQTHILSPSSFYYDIDSTLCSKNQLRQFQAQITDIEQVADSSANLHLEVMNQDINLDYLAGQYARIKVPNDDVWRSYSFATSSSGETNHLQFLIRLLPQGAMSDYVRDRCKIGDTLTLEAPMGSFYLREIQRRQIFIAGGTGLSAFLAMLDEIVALKASSPTLETTPIELYYCVNNERDLCEIERIDHYKTQLSNFHYQLVISNPSDSYEGKKGLITEALDSDNLKENAFDMYICGPPPMIEAIKSWLQTNNIENGKLYFEKFVASNNS</sequence>
<reference evidence="3 4" key="1">
    <citation type="submission" date="2018-07" db="EMBL/GenBank/DDBJ databases">
        <title>Genomic Encyclopedia of Type Strains, Phase III (KMG-III): the genomes of soil and plant-associated and newly described type strains.</title>
        <authorList>
            <person name="Whitman W."/>
        </authorList>
    </citation>
    <scope>NUCLEOTIDE SEQUENCE [LARGE SCALE GENOMIC DNA]</scope>
    <source>
        <strain evidence="3 4">CECT 7731</strain>
    </source>
</reference>
<dbReference type="PANTHER" id="PTHR47354:SF5">
    <property type="entry name" value="PROTEIN RFBI"/>
    <property type="match status" value="1"/>
</dbReference>
<dbReference type="GO" id="GO:0051537">
    <property type="term" value="F:2 iron, 2 sulfur cluster binding"/>
    <property type="evidence" value="ECO:0007669"/>
    <property type="project" value="InterPro"/>
</dbReference>
<dbReference type="PROSITE" id="PS51384">
    <property type="entry name" value="FAD_FR"/>
    <property type="match status" value="1"/>
</dbReference>
<dbReference type="Gene3D" id="2.40.30.10">
    <property type="entry name" value="Translation factors"/>
    <property type="match status" value="1"/>
</dbReference>
<name>A0A369AEL4_9GAMM</name>
<keyword evidence="3" id="KW-0223">Dioxygenase</keyword>
<dbReference type="InterPro" id="IPR001433">
    <property type="entry name" value="OxRdtase_FAD/NAD-bd"/>
</dbReference>
<dbReference type="PRINTS" id="PR00410">
    <property type="entry name" value="PHEHYDRXLASE"/>
</dbReference>